<protein>
    <submittedName>
        <fullName evidence="2">Uncharacterized protein</fullName>
    </submittedName>
</protein>
<feature type="compositionally biased region" description="Low complexity" evidence="1">
    <location>
        <begin position="336"/>
        <end position="351"/>
    </location>
</feature>
<feature type="compositionally biased region" description="Polar residues" evidence="1">
    <location>
        <begin position="61"/>
        <end position="73"/>
    </location>
</feature>
<dbReference type="EMBL" id="JANBPU010000063">
    <property type="protein sequence ID" value="KAJ1917735.1"/>
    <property type="molecule type" value="Genomic_DNA"/>
</dbReference>
<evidence type="ECO:0000313" key="3">
    <source>
        <dbReference type="Proteomes" id="UP001150538"/>
    </source>
</evidence>
<dbReference type="AlphaFoldDB" id="A0A9W7ZWR1"/>
<evidence type="ECO:0000313" key="2">
    <source>
        <dbReference type="EMBL" id="KAJ1917735.1"/>
    </source>
</evidence>
<feature type="region of interest" description="Disordered" evidence="1">
    <location>
        <begin position="1"/>
        <end position="73"/>
    </location>
</feature>
<name>A0A9W7ZWR1_9FUNG</name>
<organism evidence="2 3">
    <name type="scientific">Mycoemilia scoparia</name>
    <dbReference type="NCBI Taxonomy" id="417184"/>
    <lineage>
        <taxon>Eukaryota</taxon>
        <taxon>Fungi</taxon>
        <taxon>Fungi incertae sedis</taxon>
        <taxon>Zoopagomycota</taxon>
        <taxon>Kickxellomycotina</taxon>
        <taxon>Kickxellomycetes</taxon>
        <taxon>Kickxellales</taxon>
        <taxon>Kickxellaceae</taxon>
        <taxon>Mycoemilia</taxon>
    </lineage>
</organism>
<gene>
    <name evidence="2" type="ORF">H4219_003047</name>
</gene>
<dbReference type="PANTHER" id="PTHR24330">
    <property type="entry name" value="HOMEOBOX PROTEIN BARH-LIKE"/>
    <property type="match status" value="1"/>
</dbReference>
<dbReference type="Proteomes" id="UP001150538">
    <property type="component" value="Unassembled WGS sequence"/>
</dbReference>
<comment type="caution">
    <text evidence="2">The sequence shown here is derived from an EMBL/GenBank/DDBJ whole genome shotgun (WGS) entry which is preliminary data.</text>
</comment>
<feature type="compositionally biased region" description="Low complexity" evidence="1">
    <location>
        <begin position="293"/>
        <end position="327"/>
    </location>
</feature>
<evidence type="ECO:0000256" key="1">
    <source>
        <dbReference type="SAM" id="MobiDB-lite"/>
    </source>
</evidence>
<reference evidence="2" key="1">
    <citation type="submission" date="2022-07" db="EMBL/GenBank/DDBJ databases">
        <title>Phylogenomic reconstructions and comparative analyses of Kickxellomycotina fungi.</title>
        <authorList>
            <person name="Reynolds N.K."/>
            <person name="Stajich J.E."/>
            <person name="Barry K."/>
            <person name="Grigoriev I.V."/>
            <person name="Crous P."/>
            <person name="Smith M.E."/>
        </authorList>
    </citation>
    <scope>NUCLEOTIDE SEQUENCE</scope>
    <source>
        <strain evidence="2">NBRC 100468</strain>
    </source>
</reference>
<proteinExistence type="predicted"/>
<dbReference type="InterPro" id="IPR052145">
    <property type="entry name" value="Mediator/Homeobox_domain"/>
</dbReference>
<feature type="compositionally biased region" description="Acidic residues" evidence="1">
    <location>
        <begin position="25"/>
        <end position="35"/>
    </location>
</feature>
<keyword evidence="3" id="KW-1185">Reference proteome</keyword>
<dbReference type="PANTHER" id="PTHR24330:SF19">
    <property type="entry name" value="MEDIATOR OF RNA POLYMERASE II TRANSCRIPTION SUBUNIT 29"/>
    <property type="match status" value="1"/>
</dbReference>
<accession>A0A9W7ZWR1</accession>
<feature type="region of interest" description="Disordered" evidence="1">
    <location>
        <begin position="293"/>
        <end position="369"/>
    </location>
</feature>
<sequence>MSTIMDWQRSYHANMPPPADREVIVIEDSDDEDEPDTRPNIYGQQPPPPQPRQRRHRSGISLAQRQQQQQENIGVSLSAATAATTPTVIASQTQYTAHPYYFSQIPHSSPQGIIASNPIQQQQHQQQLITVAATSGFQPSQNSNRNASAIMPFTAQALQASQQQHTPRYITRSVAHNASKQNEPALSYGQQQELHIRQQQQHHHQLALQQQQPGVSYTHMMAPHNNNTSATPTLMPGSNAEAIAAAIAAAAVGGGGVNVSSFPNVSLAPPAVGFSRYNLRLNARPWLEQQLQQQVAPPQQPVANTATTAGRQTRAQAQTQAQAQPARQTKRRRKNQGQAAATSGNTATTASKPKRQRAKKQTAPGANTVTKIQHTGNNYQSHNHHYNIQNTNSG</sequence>